<dbReference type="Pfam" id="PF03372">
    <property type="entry name" value="Exo_endo_phos"/>
    <property type="match status" value="1"/>
</dbReference>
<dbReference type="PROSITE" id="PS00726">
    <property type="entry name" value="AP_NUCLEASE_F1_1"/>
    <property type="match status" value="1"/>
</dbReference>
<dbReference type="GO" id="GO:0008311">
    <property type="term" value="F:double-stranded DNA 3'-5' DNA exonuclease activity"/>
    <property type="evidence" value="ECO:0007669"/>
    <property type="project" value="TreeGrafter"/>
</dbReference>
<dbReference type="InterPro" id="IPR036691">
    <property type="entry name" value="Endo/exonu/phosph_ase_sf"/>
</dbReference>
<comment type="similarity">
    <text evidence="2">Belongs to the DNA repair enzymes AP/ExoA family.</text>
</comment>
<dbReference type="InterPro" id="IPR004808">
    <property type="entry name" value="AP_endonuc_1"/>
</dbReference>
<evidence type="ECO:0000313" key="8">
    <source>
        <dbReference type="EMBL" id="PWA43079.1"/>
    </source>
</evidence>
<keyword evidence="8" id="KW-0548">Nucleotidyltransferase</keyword>
<feature type="domain" description="Endonuclease/exonuclease/phosphatase" evidence="7">
    <location>
        <begin position="216"/>
        <end position="340"/>
    </location>
</feature>
<feature type="region of interest" description="Disordered" evidence="6">
    <location>
        <begin position="64"/>
        <end position="87"/>
    </location>
</feature>
<comment type="caution">
    <text evidence="8">The sequence shown here is derived from an EMBL/GenBank/DDBJ whole genome shotgun (WGS) entry which is preliminary data.</text>
</comment>
<keyword evidence="4" id="KW-0378">Hydrolase</keyword>
<dbReference type="GO" id="GO:0008081">
    <property type="term" value="F:phosphoric diester hydrolase activity"/>
    <property type="evidence" value="ECO:0007669"/>
    <property type="project" value="TreeGrafter"/>
</dbReference>
<dbReference type="GO" id="GO:0005634">
    <property type="term" value="C:nucleus"/>
    <property type="evidence" value="ECO:0007669"/>
    <property type="project" value="TreeGrafter"/>
</dbReference>
<dbReference type="EMBL" id="PKPP01012026">
    <property type="protein sequence ID" value="PWA43079.1"/>
    <property type="molecule type" value="Genomic_DNA"/>
</dbReference>
<evidence type="ECO:0000256" key="4">
    <source>
        <dbReference type="ARBA" id="ARBA00022801"/>
    </source>
</evidence>
<comment type="cofactor">
    <cofactor evidence="1">
        <name>Mg(2+)</name>
        <dbReference type="ChEBI" id="CHEBI:18420"/>
    </cofactor>
</comment>
<accession>A0A2U1L240</accession>
<keyword evidence="9" id="KW-1185">Reference proteome</keyword>
<reference evidence="8 9" key="1">
    <citation type="journal article" date="2018" name="Mol. Plant">
        <title>The genome of Artemisia annua provides insight into the evolution of Asteraceae family and artemisinin biosynthesis.</title>
        <authorList>
            <person name="Shen Q."/>
            <person name="Zhang L."/>
            <person name="Liao Z."/>
            <person name="Wang S."/>
            <person name="Yan T."/>
            <person name="Shi P."/>
            <person name="Liu M."/>
            <person name="Fu X."/>
            <person name="Pan Q."/>
            <person name="Wang Y."/>
            <person name="Lv Z."/>
            <person name="Lu X."/>
            <person name="Zhang F."/>
            <person name="Jiang W."/>
            <person name="Ma Y."/>
            <person name="Chen M."/>
            <person name="Hao X."/>
            <person name="Li L."/>
            <person name="Tang Y."/>
            <person name="Lv G."/>
            <person name="Zhou Y."/>
            <person name="Sun X."/>
            <person name="Brodelius P.E."/>
            <person name="Rose J.K.C."/>
            <person name="Tang K."/>
        </authorList>
    </citation>
    <scope>NUCLEOTIDE SEQUENCE [LARGE SCALE GENOMIC DNA]</scope>
    <source>
        <strain evidence="9">cv. Huhao1</strain>
        <tissue evidence="8">Leaf</tissue>
    </source>
</reference>
<gene>
    <name evidence="8" type="ORF">CTI12_AA539150</name>
</gene>
<name>A0A2U1L240_ARTAN</name>
<evidence type="ECO:0000259" key="7">
    <source>
        <dbReference type="Pfam" id="PF03372"/>
    </source>
</evidence>
<dbReference type="AlphaFoldDB" id="A0A2U1L240"/>
<dbReference type="Gene3D" id="3.60.10.10">
    <property type="entry name" value="Endonuclease/exonuclease/phosphatase"/>
    <property type="match status" value="1"/>
</dbReference>
<dbReference type="OrthoDB" id="1932741at2759"/>
<keyword evidence="5" id="KW-0460">Magnesium</keyword>
<dbReference type="InterPro" id="IPR005135">
    <property type="entry name" value="Endo/exonuclease/phosphatase"/>
</dbReference>
<evidence type="ECO:0000313" key="9">
    <source>
        <dbReference type="Proteomes" id="UP000245207"/>
    </source>
</evidence>
<organism evidence="8 9">
    <name type="scientific">Artemisia annua</name>
    <name type="common">Sweet wormwood</name>
    <dbReference type="NCBI Taxonomy" id="35608"/>
    <lineage>
        <taxon>Eukaryota</taxon>
        <taxon>Viridiplantae</taxon>
        <taxon>Streptophyta</taxon>
        <taxon>Embryophyta</taxon>
        <taxon>Tracheophyta</taxon>
        <taxon>Spermatophyta</taxon>
        <taxon>Magnoliopsida</taxon>
        <taxon>eudicotyledons</taxon>
        <taxon>Gunneridae</taxon>
        <taxon>Pentapetalae</taxon>
        <taxon>asterids</taxon>
        <taxon>campanulids</taxon>
        <taxon>Asterales</taxon>
        <taxon>Asteraceae</taxon>
        <taxon>Asteroideae</taxon>
        <taxon>Anthemideae</taxon>
        <taxon>Artemisiinae</taxon>
        <taxon>Artemisia</taxon>
    </lineage>
</organism>
<dbReference type="GO" id="GO:0046872">
    <property type="term" value="F:metal ion binding"/>
    <property type="evidence" value="ECO:0007669"/>
    <property type="project" value="UniProtKB-KW"/>
</dbReference>
<evidence type="ECO:0000256" key="3">
    <source>
        <dbReference type="ARBA" id="ARBA00022723"/>
    </source>
</evidence>
<keyword evidence="3" id="KW-0479">Metal-binding</keyword>
<dbReference type="GO" id="GO:0003964">
    <property type="term" value="F:RNA-directed DNA polymerase activity"/>
    <property type="evidence" value="ECO:0007669"/>
    <property type="project" value="UniProtKB-KW"/>
</dbReference>
<keyword evidence="8" id="KW-0695">RNA-directed DNA polymerase</keyword>
<proteinExistence type="inferred from homology"/>
<evidence type="ECO:0000256" key="6">
    <source>
        <dbReference type="SAM" id="MobiDB-lite"/>
    </source>
</evidence>
<sequence>MDTKLGACVGPEGDMNTFWLDNNMAVQLDHYVEVDNNQVHVQIREENNHQGFIIAENGKDECIRNRGDLSPNANSSGGDRIRKKRKADDEGGFVSESIVSPVIYAAGYIGSCSGNKKTGRKSIKKAIRVARKTGVLGLGEDKKGISDAYKEYSVEEHNMNEKALAVGEERTNLDTQSCSISLEQVKEIGELIGVSWIGPRNRGKMGFGDNDKKGWVKSIINEERPDVIGIQETKCGMVDECWIEGFWGGKGFGFTQLEANGNSGGIMVIWDNNSFTCKEAMGDERFLAVKGEWKGLDGDVFLVCIYGPHISRQKASLWDRLSWLMERMGGALYIFGDFNVVRYCEDRLPCQVNVREMSDFNEFINNARLVELYPNSDISRSRTCDV</sequence>
<keyword evidence="8" id="KW-0808">Transferase</keyword>
<evidence type="ECO:0000256" key="1">
    <source>
        <dbReference type="ARBA" id="ARBA00001946"/>
    </source>
</evidence>
<dbReference type="GO" id="GO:0003677">
    <property type="term" value="F:DNA binding"/>
    <property type="evidence" value="ECO:0007669"/>
    <property type="project" value="InterPro"/>
</dbReference>
<dbReference type="InterPro" id="IPR020847">
    <property type="entry name" value="AP_endonuclease_F1_BS"/>
</dbReference>
<dbReference type="PANTHER" id="PTHR22748">
    <property type="entry name" value="AP ENDONUCLEASE"/>
    <property type="match status" value="1"/>
</dbReference>
<dbReference type="SUPFAM" id="SSF56219">
    <property type="entry name" value="DNase I-like"/>
    <property type="match status" value="1"/>
</dbReference>
<protein>
    <submittedName>
        <fullName evidence="8">RNA-directed DNA polymerase, eukaryota</fullName>
    </submittedName>
</protein>
<dbReference type="GO" id="GO:0003906">
    <property type="term" value="F:DNA-(apurinic or apyrimidinic site) endonuclease activity"/>
    <property type="evidence" value="ECO:0007669"/>
    <property type="project" value="TreeGrafter"/>
</dbReference>
<evidence type="ECO:0000256" key="5">
    <source>
        <dbReference type="ARBA" id="ARBA00022842"/>
    </source>
</evidence>
<evidence type="ECO:0000256" key="2">
    <source>
        <dbReference type="ARBA" id="ARBA00007092"/>
    </source>
</evidence>
<dbReference type="GO" id="GO:0006284">
    <property type="term" value="P:base-excision repair"/>
    <property type="evidence" value="ECO:0007669"/>
    <property type="project" value="TreeGrafter"/>
</dbReference>
<dbReference type="Proteomes" id="UP000245207">
    <property type="component" value="Unassembled WGS sequence"/>
</dbReference>
<dbReference type="PANTHER" id="PTHR22748:SF4">
    <property type="entry name" value="DNA-(APURINIC OR APYRIMIDINIC SITE) ENDONUCLEASE 2"/>
    <property type="match status" value="1"/>
</dbReference>